<dbReference type="InterPro" id="IPR016186">
    <property type="entry name" value="C-type_lectin-like/link_sf"/>
</dbReference>
<dbReference type="AlphaFoldDB" id="A0AAV2SF39"/>
<dbReference type="Gene3D" id="3.10.100.10">
    <property type="entry name" value="Mannose-Binding Protein A, subunit A"/>
    <property type="match status" value="1"/>
</dbReference>
<proteinExistence type="predicted"/>
<feature type="non-terminal residue" evidence="3">
    <location>
        <position position="1"/>
    </location>
</feature>
<dbReference type="Proteomes" id="UP001497623">
    <property type="component" value="Unassembled WGS sequence"/>
</dbReference>
<protein>
    <recommendedName>
        <fullName evidence="2">C-type lectin domain-containing protein</fullName>
    </recommendedName>
</protein>
<dbReference type="InterPro" id="IPR001304">
    <property type="entry name" value="C-type_lectin-like"/>
</dbReference>
<feature type="non-terminal residue" evidence="3">
    <location>
        <position position="199"/>
    </location>
</feature>
<gene>
    <name evidence="3" type="ORF">MNOR_LOCUS36632</name>
</gene>
<dbReference type="SUPFAM" id="SSF56436">
    <property type="entry name" value="C-type lectin-like"/>
    <property type="match status" value="1"/>
</dbReference>
<name>A0AAV2SF39_MEGNR</name>
<evidence type="ECO:0000313" key="4">
    <source>
        <dbReference type="Proteomes" id="UP001497623"/>
    </source>
</evidence>
<evidence type="ECO:0000313" key="3">
    <source>
        <dbReference type="EMBL" id="CAL4191725.1"/>
    </source>
</evidence>
<dbReference type="PROSITE" id="PS50041">
    <property type="entry name" value="C_TYPE_LECTIN_2"/>
    <property type="match status" value="1"/>
</dbReference>
<keyword evidence="4" id="KW-1185">Reference proteome</keyword>
<dbReference type="SMART" id="SM00034">
    <property type="entry name" value="CLECT"/>
    <property type="match status" value="1"/>
</dbReference>
<dbReference type="Pfam" id="PF00059">
    <property type="entry name" value="Lectin_C"/>
    <property type="match status" value="1"/>
</dbReference>
<feature type="region of interest" description="Disordered" evidence="1">
    <location>
        <begin position="1"/>
        <end position="22"/>
    </location>
</feature>
<accession>A0AAV2SF39</accession>
<evidence type="ECO:0000259" key="2">
    <source>
        <dbReference type="PROSITE" id="PS50041"/>
    </source>
</evidence>
<dbReference type="EMBL" id="CAXKWB010068037">
    <property type="protein sequence ID" value="CAL4191725.1"/>
    <property type="molecule type" value="Genomic_DNA"/>
</dbReference>
<organism evidence="3 4">
    <name type="scientific">Meganyctiphanes norvegica</name>
    <name type="common">Northern krill</name>
    <name type="synonym">Thysanopoda norvegica</name>
    <dbReference type="NCBI Taxonomy" id="48144"/>
    <lineage>
        <taxon>Eukaryota</taxon>
        <taxon>Metazoa</taxon>
        <taxon>Ecdysozoa</taxon>
        <taxon>Arthropoda</taxon>
        <taxon>Crustacea</taxon>
        <taxon>Multicrustacea</taxon>
        <taxon>Malacostraca</taxon>
        <taxon>Eumalacostraca</taxon>
        <taxon>Eucarida</taxon>
        <taxon>Euphausiacea</taxon>
        <taxon>Euphausiidae</taxon>
        <taxon>Meganyctiphanes</taxon>
    </lineage>
</organism>
<dbReference type="InterPro" id="IPR016187">
    <property type="entry name" value="CTDL_fold"/>
</dbReference>
<dbReference type="CDD" id="cd00037">
    <property type="entry name" value="CLECT"/>
    <property type="match status" value="1"/>
</dbReference>
<evidence type="ECO:0000256" key="1">
    <source>
        <dbReference type="SAM" id="MobiDB-lite"/>
    </source>
</evidence>
<comment type="caution">
    <text evidence="3">The sequence shown here is derived from an EMBL/GenBank/DDBJ whole genome shotgun (WGS) entry which is preliminary data.</text>
</comment>
<sequence>RRTSVVTDTNDANNPTTSANQTTTISANPTAANPSTVNPTTVTTTVTTTIPQDPCIPAGQTIQFPCDAGWTRVCSDCLQVFEAPHPYDAAKSREDADQHCKGIGGELAIPSRGFSPDWARHLQTDLGISDESFWIGGSYSISNGKYELRPGSPVPAGWWRPNEPAGPKDGTFCILAYVTNNSVRLLTNLCTTKYAFICE</sequence>
<reference evidence="3 4" key="1">
    <citation type="submission" date="2024-05" db="EMBL/GenBank/DDBJ databases">
        <authorList>
            <person name="Wallberg A."/>
        </authorList>
    </citation>
    <scope>NUCLEOTIDE SEQUENCE [LARGE SCALE GENOMIC DNA]</scope>
</reference>
<feature type="domain" description="C-type lectin" evidence="2">
    <location>
        <begin position="73"/>
        <end position="199"/>
    </location>
</feature>